<feature type="region of interest" description="Disordered" evidence="1">
    <location>
        <begin position="1"/>
        <end position="109"/>
    </location>
</feature>
<evidence type="ECO:0000313" key="3">
    <source>
        <dbReference type="Proteomes" id="UP000265520"/>
    </source>
</evidence>
<evidence type="ECO:0000256" key="1">
    <source>
        <dbReference type="SAM" id="MobiDB-lite"/>
    </source>
</evidence>
<organism evidence="2 3">
    <name type="scientific">Trifolium medium</name>
    <dbReference type="NCBI Taxonomy" id="97028"/>
    <lineage>
        <taxon>Eukaryota</taxon>
        <taxon>Viridiplantae</taxon>
        <taxon>Streptophyta</taxon>
        <taxon>Embryophyta</taxon>
        <taxon>Tracheophyta</taxon>
        <taxon>Spermatophyta</taxon>
        <taxon>Magnoliopsida</taxon>
        <taxon>eudicotyledons</taxon>
        <taxon>Gunneridae</taxon>
        <taxon>Pentapetalae</taxon>
        <taxon>rosids</taxon>
        <taxon>fabids</taxon>
        <taxon>Fabales</taxon>
        <taxon>Fabaceae</taxon>
        <taxon>Papilionoideae</taxon>
        <taxon>50 kb inversion clade</taxon>
        <taxon>NPAAA clade</taxon>
        <taxon>Hologalegina</taxon>
        <taxon>IRL clade</taxon>
        <taxon>Trifolieae</taxon>
        <taxon>Trifolium</taxon>
    </lineage>
</organism>
<protein>
    <submittedName>
        <fullName evidence="2">Uncharacterized protein</fullName>
    </submittedName>
</protein>
<feature type="compositionally biased region" description="Basic residues" evidence="1">
    <location>
        <begin position="48"/>
        <end position="59"/>
    </location>
</feature>
<feature type="compositionally biased region" description="Basic and acidic residues" evidence="1">
    <location>
        <begin position="76"/>
        <end position="86"/>
    </location>
</feature>
<accession>A0A392NJT1</accession>
<feature type="compositionally biased region" description="Basic residues" evidence="1">
    <location>
        <begin position="22"/>
        <end position="31"/>
    </location>
</feature>
<feature type="compositionally biased region" description="Basic and acidic residues" evidence="1">
    <location>
        <begin position="1"/>
        <end position="21"/>
    </location>
</feature>
<reference evidence="2 3" key="1">
    <citation type="journal article" date="2018" name="Front. Plant Sci.">
        <title>Red Clover (Trifolium pratense) and Zigzag Clover (T. medium) - A Picture of Genomic Similarities and Differences.</title>
        <authorList>
            <person name="Dluhosova J."/>
            <person name="Istvanek J."/>
            <person name="Nedelnik J."/>
            <person name="Repkova J."/>
        </authorList>
    </citation>
    <scope>NUCLEOTIDE SEQUENCE [LARGE SCALE GENOMIC DNA]</scope>
    <source>
        <strain evidence="3">cv. 10/8</strain>
        <tissue evidence="2">Leaf</tissue>
    </source>
</reference>
<comment type="caution">
    <text evidence="2">The sequence shown here is derived from an EMBL/GenBank/DDBJ whole genome shotgun (WGS) entry which is preliminary data.</text>
</comment>
<dbReference type="Proteomes" id="UP000265520">
    <property type="component" value="Unassembled WGS sequence"/>
</dbReference>
<proteinExistence type="predicted"/>
<dbReference type="EMBL" id="LXQA010042387">
    <property type="protein sequence ID" value="MCI00157.1"/>
    <property type="molecule type" value="Genomic_DNA"/>
</dbReference>
<keyword evidence="3" id="KW-1185">Reference proteome</keyword>
<sequence>MGTQATKEETQASDSHAEEKKDRKRKDKRKEKSTTQTTETDGENKSESKKKKKHKKKKSKSSEDKAAPTSSIHPSVETESKGKEDVQPDTILNEPRQEILEQPIDESHQ</sequence>
<gene>
    <name evidence="2" type="ORF">A2U01_0021174</name>
</gene>
<feature type="compositionally biased region" description="Basic and acidic residues" evidence="1">
    <location>
        <begin position="95"/>
        <end position="109"/>
    </location>
</feature>
<evidence type="ECO:0000313" key="2">
    <source>
        <dbReference type="EMBL" id="MCI00157.1"/>
    </source>
</evidence>
<dbReference type="AlphaFoldDB" id="A0A392NJT1"/>
<name>A0A392NJT1_9FABA</name>